<feature type="compositionally biased region" description="Gly residues" evidence="1">
    <location>
        <begin position="166"/>
        <end position="184"/>
    </location>
</feature>
<dbReference type="EMBL" id="CDMY01000297">
    <property type="protein sequence ID" value="CEM00716.1"/>
    <property type="molecule type" value="Genomic_DNA"/>
</dbReference>
<feature type="compositionally biased region" description="Basic residues" evidence="1">
    <location>
        <begin position="617"/>
        <end position="626"/>
    </location>
</feature>
<dbReference type="Proteomes" id="UP000041254">
    <property type="component" value="Unassembled WGS sequence"/>
</dbReference>
<organism evidence="2 3">
    <name type="scientific">Vitrella brassicaformis (strain CCMP3155)</name>
    <dbReference type="NCBI Taxonomy" id="1169540"/>
    <lineage>
        <taxon>Eukaryota</taxon>
        <taxon>Sar</taxon>
        <taxon>Alveolata</taxon>
        <taxon>Colpodellida</taxon>
        <taxon>Vitrellaceae</taxon>
        <taxon>Vitrella</taxon>
    </lineage>
</organism>
<feature type="compositionally biased region" description="Basic residues" evidence="1">
    <location>
        <begin position="988"/>
        <end position="997"/>
    </location>
</feature>
<evidence type="ECO:0000256" key="1">
    <source>
        <dbReference type="SAM" id="MobiDB-lite"/>
    </source>
</evidence>
<evidence type="ECO:0008006" key="4">
    <source>
        <dbReference type="Google" id="ProtNLM"/>
    </source>
</evidence>
<dbReference type="VEuPathDB" id="CryptoDB:Vbra_5392"/>
<keyword evidence="3" id="KW-1185">Reference proteome</keyword>
<dbReference type="AlphaFoldDB" id="A0A0G4ESP3"/>
<reference evidence="2 3" key="1">
    <citation type="submission" date="2014-11" db="EMBL/GenBank/DDBJ databases">
        <authorList>
            <person name="Zhu J."/>
            <person name="Qi W."/>
            <person name="Song R."/>
        </authorList>
    </citation>
    <scope>NUCLEOTIDE SEQUENCE [LARGE SCALE GENOMIC DNA]</scope>
</reference>
<feature type="region of interest" description="Disordered" evidence="1">
    <location>
        <begin position="711"/>
        <end position="772"/>
    </location>
</feature>
<dbReference type="InParanoid" id="A0A0G4ESP3"/>
<evidence type="ECO:0000313" key="3">
    <source>
        <dbReference type="Proteomes" id="UP000041254"/>
    </source>
</evidence>
<evidence type="ECO:0000313" key="2">
    <source>
        <dbReference type="EMBL" id="CEM00716.1"/>
    </source>
</evidence>
<proteinExistence type="predicted"/>
<feature type="compositionally biased region" description="Basic and acidic residues" evidence="1">
    <location>
        <begin position="411"/>
        <end position="422"/>
    </location>
</feature>
<sequence length="1005" mass="113430">MWRDIRCDPLFDNDYKPPRVTNEYAQLQNPMSGSPRKQAQLKSVETPPLSHGVAPSALHGGIAALRQRMREFERGFSATTIEQCRGVALGFSLSLMEGQLRRQAKQLVTESYDQICRQARATIRERTSFEDKGLDQREIDEIWREAIEEVCPSAEGPLHWDALGFRDGGGHPGSNGPGSNGRGQSGKETAHDLQDFVEGHTIIIPTDDGEMHFAYLARVVPTQDYCRIRVFLNQRVLYAHLSDPAVNPYFSPPWVDLTTRLAQTWSRLRDLYSAPTPWGGWETATQEEIEEIREVRSLRNANKWSRLASPPHPKHMPRQRGPNQARQAFWNRRLLRGSDKVEVYPLPLPSSLLDGGGETYVELELCLSQFIQLCHNGFKYEELADTDMEKAGGQHGGEGGEGEEGEGEGEGAGHQKRQEDDQMLARRSELASLWDLVRLCVANHHPSVFFEKWEAQDFHNLCDVLTHLADTPGERDAARGVFEKAWRVWLNYRDVPLEQFRNAMLAILHLSTQLETLLPTPKEDEMDLTDDAPKRANNMAPTMVSLRTTLRTPTASSTQQQQTPHPLKRGTAITETTSTTAQVLSLPIPHTERSEERTAKVLGESVIERDLKEVKAAHGKKKAKPRGAKDAKPPCRTYRATRAPAKRPQTNLDAPAFTLEGYLRRALNSPDWVASEVLNQPINQDKYLQMIKLSFRLEVLRTEFARWHQAVDEEPTDTSSPPPQPMEATQTTADHDAAPSVSPSDATGSPRPPVRGQYEAASPSPQAAPQLMPALPRPQWWQPCSSITEYRRAPFPSTTDQTYQKVVWDITTCPLPPCWENIGDIVRVIRVLLLRFGLNHFCVESFQRDRVLSKRKMLVVYNSFKADLPVPLRKALRYGGCEVMDVKTFKLGEEQEMIFTEFLPLIATVKSWRTRAVLISGDPFLLQQVATVVGPRVLELILIHNLSKPPVPKNAWQVHSHDFIQFVGECLGQTHRLRQVSPGPQRPKTPRTSHTRVRSGYLTAR</sequence>
<feature type="region of interest" description="Disordered" evidence="1">
    <location>
        <begin position="162"/>
        <end position="188"/>
    </location>
</feature>
<feature type="compositionally biased region" description="Acidic residues" evidence="1">
    <location>
        <begin position="400"/>
        <end position="409"/>
    </location>
</feature>
<feature type="compositionally biased region" description="Polar residues" evidence="1">
    <location>
        <begin position="28"/>
        <end position="43"/>
    </location>
</feature>
<protein>
    <recommendedName>
        <fullName evidence="4">NYN domain-containing protein</fullName>
    </recommendedName>
</protein>
<gene>
    <name evidence="2" type="ORF">Vbra_5392</name>
</gene>
<accession>A0A0G4ESP3</accession>
<name>A0A0G4ESP3_VITBC</name>
<feature type="region of interest" description="Disordered" evidence="1">
    <location>
        <begin position="614"/>
        <end position="652"/>
    </location>
</feature>
<feature type="compositionally biased region" description="Low complexity" evidence="1">
    <location>
        <begin position="760"/>
        <end position="772"/>
    </location>
</feature>
<feature type="region of interest" description="Disordered" evidence="1">
    <location>
        <begin position="977"/>
        <end position="1005"/>
    </location>
</feature>
<feature type="region of interest" description="Disordered" evidence="1">
    <location>
        <begin position="389"/>
        <end position="422"/>
    </location>
</feature>
<feature type="region of interest" description="Disordered" evidence="1">
    <location>
        <begin position="28"/>
        <end position="52"/>
    </location>
</feature>